<evidence type="ECO:0000313" key="2">
    <source>
        <dbReference type="EMBL" id="KAG5456885.1"/>
    </source>
</evidence>
<sequence>MFAEERNFLVHGYDQRGFGRTGRRGGRLGYMDGWDEVMGDVRAAIERSKVPGVPVVL</sequence>
<feature type="domain" description="Serine aminopeptidase S33" evidence="1">
    <location>
        <begin position="5"/>
        <end position="54"/>
    </location>
</feature>
<dbReference type="EMBL" id="JAEFCI010010997">
    <property type="protein sequence ID" value="KAG5456885.1"/>
    <property type="molecule type" value="Genomic_DNA"/>
</dbReference>
<dbReference type="InterPro" id="IPR022742">
    <property type="entry name" value="Hydrolase_4"/>
</dbReference>
<dbReference type="Pfam" id="PF12146">
    <property type="entry name" value="Hydrolase_4"/>
    <property type="match status" value="1"/>
</dbReference>
<proteinExistence type="predicted"/>
<keyword evidence="3" id="KW-1185">Reference proteome</keyword>
<evidence type="ECO:0000313" key="3">
    <source>
        <dbReference type="Proteomes" id="UP000673691"/>
    </source>
</evidence>
<dbReference type="AlphaFoldDB" id="A0A8H7ZPK2"/>
<dbReference type="InterPro" id="IPR029058">
    <property type="entry name" value="AB_hydrolase_fold"/>
</dbReference>
<dbReference type="Gene3D" id="3.40.50.1820">
    <property type="entry name" value="alpha/beta hydrolase"/>
    <property type="match status" value="1"/>
</dbReference>
<organism evidence="2 3">
    <name type="scientific">Olpidium bornovanus</name>
    <dbReference type="NCBI Taxonomy" id="278681"/>
    <lineage>
        <taxon>Eukaryota</taxon>
        <taxon>Fungi</taxon>
        <taxon>Fungi incertae sedis</taxon>
        <taxon>Olpidiomycota</taxon>
        <taxon>Olpidiomycotina</taxon>
        <taxon>Olpidiomycetes</taxon>
        <taxon>Olpidiales</taxon>
        <taxon>Olpidiaceae</taxon>
        <taxon>Olpidium</taxon>
    </lineage>
</organism>
<reference evidence="2 3" key="1">
    <citation type="journal article" name="Sci. Rep.">
        <title>Genome-scale phylogenetic analyses confirm Olpidium as the closest living zoosporic fungus to the non-flagellated, terrestrial fungi.</title>
        <authorList>
            <person name="Chang Y."/>
            <person name="Rochon D."/>
            <person name="Sekimoto S."/>
            <person name="Wang Y."/>
            <person name="Chovatia M."/>
            <person name="Sandor L."/>
            <person name="Salamov A."/>
            <person name="Grigoriev I.V."/>
            <person name="Stajich J.E."/>
            <person name="Spatafora J.W."/>
        </authorList>
    </citation>
    <scope>NUCLEOTIDE SEQUENCE [LARGE SCALE GENOMIC DNA]</scope>
    <source>
        <strain evidence="2">S191</strain>
    </source>
</reference>
<gene>
    <name evidence="2" type="ORF">BJ554DRAFT_3242</name>
</gene>
<protein>
    <recommendedName>
        <fullName evidence="1">Serine aminopeptidase S33 domain-containing protein</fullName>
    </recommendedName>
</protein>
<accession>A0A8H7ZPK2</accession>
<dbReference type="SUPFAM" id="SSF53474">
    <property type="entry name" value="alpha/beta-Hydrolases"/>
    <property type="match status" value="1"/>
</dbReference>
<evidence type="ECO:0000259" key="1">
    <source>
        <dbReference type="Pfam" id="PF12146"/>
    </source>
</evidence>
<dbReference type="Proteomes" id="UP000673691">
    <property type="component" value="Unassembled WGS sequence"/>
</dbReference>
<name>A0A8H7ZPK2_9FUNG</name>
<feature type="non-terminal residue" evidence="2">
    <location>
        <position position="57"/>
    </location>
</feature>
<comment type="caution">
    <text evidence="2">The sequence shown here is derived from an EMBL/GenBank/DDBJ whole genome shotgun (WGS) entry which is preliminary data.</text>
</comment>